<evidence type="ECO:0000256" key="3">
    <source>
        <dbReference type="ARBA" id="ARBA00023125"/>
    </source>
</evidence>
<name>A0A951PXA7_9NOST</name>
<dbReference type="Pfam" id="PF01420">
    <property type="entry name" value="Methylase_S"/>
    <property type="match status" value="1"/>
</dbReference>
<dbReference type="InterPro" id="IPR052021">
    <property type="entry name" value="Type-I_RS_S_subunit"/>
</dbReference>
<sequence>MAELIDSLHKTPSYIDEGGFPMVRVTDIKDGVLNLSNARRVDNSTFVEFSKRHTPKIGDIVLSRVGSYGVPALVESDELFCLGQNTVFIIPQINSQLVYFFLRSPNCQQQIEKFVAGTTQGTISLQSIKKIRVPIPLYSEQITLASEISCVLRKTQSLEIIYRQKIAALKELKQSILQKAFTGELTADTPKTAKQEMAA</sequence>
<comment type="caution">
    <text evidence="5">The sequence shown here is derived from an EMBL/GenBank/DDBJ whole genome shotgun (WGS) entry which is preliminary data.</text>
</comment>
<keyword evidence="5" id="KW-0255">Endonuclease</keyword>
<dbReference type="GO" id="GO:0003677">
    <property type="term" value="F:DNA binding"/>
    <property type="evidence" value="ECO:0007669"/>
    <property type="project" value="UniProtKB-KW"/>
</dbReference>
<proteinExistence type="inferred from homology"/>
<comment type="similarity">
    <text evidence="1">Belongs to the type-I restriction system S methylase family.</text>
</comment>
<keyword evidence="2" id="KW-0680">Restriction system</keyword>
<protein>
    <submittedName>
        <fullName evidence="5">Restriction endonuclease subunit S</fullName>
        <ecNumber evidence="5">3.1.21.-</ecNumber>
    </submittedName>
</protein>
<evidence type="ECO:0000313" key="5">
    <source>
        <dbReference type="EMBL" id="MBW4560547.1"/>
    </source>
</evidence>
<dbReference type="AlphaFoldDB" id="A0A951PXA7"/>
<dbReference type="EC" id="3.1.21.-" evidence="5"/>
<dbReference type="EMBL" id="JAHHHN010000002">
    <property type="protein sequence ID" value="MBW4560547.1"/>
    <property type="molecule type" value="Genomic_DNA"/>
</dbReference>
<keyword evidence="5" id="KW-0378">Hydrolase</keyword>
<evidence type="ECO:0000256" key="2">
    <source>
        <dbReference type="ARBA" id="ARBA00022747"/>
    </source>
</evidence>
<dbReference type="Gene3D" id="3.90.220.20">
    <property type="entry name" value="DNA methylase specificity domains"/>
    <property type="match status" value="1"/>
</dbReference>
<keyword evidence="5" id="KW-0540">Nuclease</keyword>
<organism evidence="5 6">
    <name type="scientific">Mojavia pulchra JT2-VF2</name>
    <dbReference type="NCBI Taxonomy" id="287848"/>
    <lineage>
        <taxon>Bacteria</taxon>
        <taxon>Bacillati</taxon>
        <taxon>Cyanobacteriota</taxon>
        <taxon>Cyanophyceae</taxon>
        <taxon>Nostocales</taxon>
        <taxon>Nostocaceae</taxon>
    </lineage>
</organism>
<dbReference type="PANTHER" id="PTHR30408">
    <property type="entry name" value="TYPE-1 RESTRICTION ENZYME ECOKI SPECIFICITY PROTEIN"/>
    <property type="match status" value="1"/>
</dbReference>
<evidence type="ECO:0000256" key="1">
    <source>
        <dbReference type="ARBA" id="ARBA00010923"/>
    </source>
</evidence>
<evidence type="ECO:0000313" key="6">
    <source>
        <dbReference type="Proteomes" id="UP000715781"/>
    </source>
</evidence>
<dbReference type="Proteomes" id="UP000715781">
    <property type="component" value="Unassembled WGS sequence"/>
</dbReference>
<accession>A0A951PXA7</accession>
<dbReference type="SUPFAM" id="SSF116734">
    <property type="entry name" value="DNA methylase specificity domain"/>
    <property type="match status" value="1"/>
</dbReference>
<dbReference type="GO" id="GO:0009307">
    <property type="term" value="P:DNA restriction-modification system"/>
    <property type="evidence" value="ECO:0007669"/>
    <property type="project" value="UniProtKB-KW"/>
</dbReference>
<keyword evidence="3" id="KW-0238">DNA-binding</keyword>
<dbReference type="PANTHER" id="PTHR30408:SF12">
    <property type="entry name" value="TYPE I RESTRICTION ENZYME MJAVIII SPECIFICITY SUBUNIT"/>
    <property type="match status" value="1"/>
</dbReference>
<dbReference type="InterPro" id="IPR044946">
    <property type="entry name" value="Restrct_endonuc_typeI_TRD_sf"/>
</dbReference>
<reference evidence="5" key="1">
    <citation type="submission" date="2021-05" db="EMBL/GenBank/DDBJ databases">
        <authorList>
            <person name="Pietrasiak N."/>
            <person name="Ward R."/>
            <person name="Stajich J.E."/>
            <person name="Kurbessoian T."/>
        </authorList>
    </citation>
    <scope>NUCLEOTIDE SEQUENCE</scope>
    <source>
        <strain evidence="5">JT2-VF2</strain>
    </source>
</reference>
<feature type="domain" description="Type I restriction modification DNA specificity" evidence="4">
    <location>
        <begin position="14"/>
        <end position="153"/>
    </location>
</feature>
<evidence type="ECO:0000259" key="4">
    <source>
        <dbReference type="Pfam" id="PF01420"/>
    </source>
</evidence>
<dbReference type="GO" id="GO:0004519">
    <property type="term" value="F:endonuclease activity"/>
    <property type="evidence" value="ECO:0007669"/>
    <property type="project" value="UniProtKB-KW"/>
</dbReference>
<dbReference type="GO" id="GO:0016787">
    <property type="term" value="F:hydrolase activity"/>
    <property type="evidence" value="ECO:0007669"/>
    <property type="project" value="UniProtKB-KW"/>
</dbReference>
<gene>
    <name evidence="5" type="ORF">KME32_05205</name>
</gene>
<reference evidence="5" key="2">
    <citation type="journal article" date="2022" name="Microbiol. Resour. Announc.">
        <title>Metagenome Sequencing to Explore Phylogenomics of Terrestrial Cyanobacteria.</title>
        <authorList>
            <person name="Ward R.D."/>
            <person name="Stajich J.E."/>
            <person name="Johansen J.R."/>
            <person name="Huntemann M."/>
            <person name="Clum A."/>
            <person name="Foster B."/>
            <person name="Foster B."/>
            <person name="Roux S."/>
            <person name="Palaniappan K."/>
            <person name="Varghese N."/>
            <person name="Mukherjee S."/>
            <person name="Reddy T.B.K."/>
            <person name="Daum C."/>
            <person name="Copeland A."/>
            <person name="Chen I.A."/>
            <person name="Ivanova N.N."/>
            <person name="Kyrpides N.C."/>
            <person name="Shapiro N."/>
            <person name="Eloe-Fadrosh E.A."/>
            <person name="Pietrasiak N."/>
        </authorList>
    </citation>
    <scope>NUCLEOTIDE SEQUENCE</scope>
    <source>
        <strain evidence="5">JT2-VF2</strain>
    </source>
</reference>
<dbReference type="InterPro" id="IPR000055">
    <property type="entry name" value="Restrct_endonuc_typeI_TRD"/>
</dbReference>